<keyword evidence="5 7" id="KW-0472">Membrane</keyword>
<dbReference type="GO" id="GO:0022857">
    <property type="term" value="F:transmembrane transporter activity"/>
    <property type="evidence" value="ECO:0007669"/>
    <property type="project" value="InterPro"/>
</dbReference>
<feature type="region of interest" description="Disordered" evidence="6">
    <location>
        <begin position="239"/>
        <end position="261"/>
    </location>
</feature>
<sequence length="543" mass="57841">MQTKRLERGASRALESTQSGGDDTASSREPLIPTRQTCPVSSTDWRSIYIVYYVMFVSEAARGLVLPSQWSYLAEKLQGTKTQLGVLVSIFSLGRMVATVPLGYMSDVWSARLVLALCCALAAVGSIGYALARSFTWLLLSRILAGVGSATVSVCRAHIARATSIDERTAQFANLSAIQFIGFAVLPIAGTAFSSLPRKSFQRIIFDEYRYPAWVLVLLNVSVIGILMMYYRDPPPVHLRESQASSDASQASDIESSTHRDAVVGSVPTEAKTMYADAVPTMTTTTVSNTGAVTDGAASSEYAPNSSARENVAADAAKDAFGERKAPTLVYRQAEPSHLGSRIAAQVDYPLLITCLLVNICFRGVIAIVETVVAPDLIGGEGLSLGMTSLDIGILGVLGLAAYLLLRPLSRRTGDYPLVVGGLALMTLGAFLLMMQSGYALPLWIYLTALSTIWSFGFPIGQTATLSIFSKVLADLPAGGFLGIFSAAGSLARLVFATLAGFLDERAGAGAPFVLAWLVCGTCLALAVLHRHKFIVATYGNRT</sequence>
<evidence type="ECO:0000256" key="2">
    <source>
        <dbReference type="ARBA" id="ARBA00022448"/>
    </source>
</evidence>
<accession>A0A7J7IQG1</accession>
<comment type="subcellular location">
    <subcellularLocation>
        <location evidence="1">Endomembrane system</location>
        <topology evidence="1">Multi-pass membrane protein</topology>
    </subcellularLocation>
</comment>
<gene>
    <name evidence="9" type="ORF">F1559_004618</name>
</gene>
<keyword evidence="2" id="KW-0813">Transport</keyword>
<dbReference type="InterPro" id="IPR001958">
    <property type="entry name" value="Tet-R_TetA/multi-R_MdtG-like"/>
</dbReference>
<comment type="caution">
    <text evidence="9">The sequence shown here is derived from an EMBL/GenBank/DDBJ whole genome shotgun (WGS) entry which is preliminary data.</text>
</comment>
<dbReference type="Gene3D" id="1.20.1250.20">
    <property type="entry name" value="MFS general substrate transporter like domains"/>
    <property type="match status" value="1"/>
</dbReference>
<feature type="transmembrane region" description="Helical" evidence="7">
    <location>
        <begin position="50"/>
        <end position="72"/>
    </location>
</feature>
<feature type="transmembrane region" description="Helical" evidence="7">
    <location>
        <begin position="137"/>
        <end position="160"/>
    </location>
</feature>
<dbReference type="PRINTS" id="PR01035">
    <property type="entry name" value="TCRTETA"/>
</dbReference>
<reference evidence="9 10" key="1">
    <citation type="journal article" date="2020" name="J. Phycol.">
        <title>Comparative genome analysis reveals Cyanidiococcus gen. nov., a new extremophilic red algal genus sister to Cyanidioschyzon (Cyanidioschyzonaceae, Rhodophyta).</title>
        <authorList>
            <person name="Liu S.-L."/>
            <person name="Chiang Y.-R."/>
            <person name="Yoon H.S."/>
            <person name="Fu H.-Y."/>
        </authorList>
    </citation>
    <scope>NUCLEOTIDE SEQUENCE [LARGE SCALE GENOMIC DNA]</scope>
    <source>
        <strain evidence="9 10">THAL066</strain>
    </source>
</reference>
<keyword evidence="10" id="KW-1185">Reference proteome</keyword>
<feature type="transmembrane region" description="Helical" evidence="7">
    <location>
        <begin position="111"/>
        <end position="131"/>
    </location>
</feature>
<feature type="transmembrane region" description="Helical" evidence="7">
    <location>
        <begin position="443"/>
        <end position="469"/>
    </location>
</feature>
<dbReference type="SUPFAM" id="SSF103473">
    <property type="entry name" value="MFS general substrate transporter"/>
    <property type="match status" value="1"/>
</dbReference>
<protein>
    <recommendedName>
        <fullName evidence="8">Major facilitator superfamily (MFS) profile domain-containing protein</fullName>
    </recommendedName>
</protein>
<dbReference type="InterPro" id="IPR020846">
    <property type="entry name" value="MFS_dom"/>
</dbReference>
<keyword evidence="3 7" id="KW-0812">Transmembrane</keyword>
<evidence type="ECO:0000259" key="8">
    <source>
        <dbReference type="PROSITE" id="PS50850"/>
    </source>
</evidence>
<feature type="transmembrane region" description="Helical" evidence="7">
    <location>
        <begin position="509"/>
        <end position="529"/>
    </location>
</feature>
<feature type="transmembrane region" description="Helical" evidence="7">
    <location>
        <begin position="351"/>
        <end position="373"/>
    </location>
</feature>
<evidence type="ECO:0000256" key="6">
    <source>
        <dbReference type="SAM" id="MobiDB-lite"/>
    </source>
</evidence>
<dbReference type="PANTHER" id="PTHR23510">
    <property type="entry name" value="INNER MEMBRANE TRANSPORT PROTEIN YAJR"/>
    <property type="match status" value="1"/>
</dbReference>
<feature type="transmembrane region" description="Helical" evidence="7">
    <location>
        <begin position="84"/>
        <end position="104"/>
    </location>
</feature>
<feature type="domain" description="Major facilitator superfamily (MFS) profile" evidence="8">
    <location>
        <begin position="47"/>
        <end position="539"/>
    </location>
</feature>
<evidence type="ECO:0000313" key="9">
    <source>
        <dbReference type="EMBL" id="KAF6004969.1"/>
    </source>
</evidence>
<dbReference type="PANTHER" id="PTHR23510:SF3">
    <property type="entry name" value="MAJOR FACILITATOR SUPERFAMILY DOMAIN-CONTAINING PROTEIN 8"/>
    <property type="match status" value="1"/>
</dbReference>
<organism evidence="9 10">
    <name type="scientific">Cyanidiococcus yangmingshanensis</name>
    <dbReference type="NCBI Taxonomy" id="2690220"/>
    <lineage>
        <taxon>Eukaryota</taxon>
        <taxon>Rhodophyta</taxon>
        <taxon>Bangiophyceae</taxon>
        <taxon>Cyanidiales</taxon>
        <taxon>Cyanidiaceae</taxon>
        <taxon>Cyanidiococcus</taxon>
    </lineage>
</organism>
<dbReference type="Proteomes" id="UP000530660">
    <property type="component" value="Unassembled WGS sequence"/>
</dbReference>
<feature type="transmembrane region" description="Helical" evidence="7">
    <location>
        <begin position="172"/>
        <end position="193"/>
    </location>
</feature>
<feature type="transmembrane region" description="Helical" evidence="7">
    <location>
        <begin position="418"/>
        <end position="437"/>
    </location>
</feature>
<dbReference type="OrthoDB" id="370281at2759"/>
<feature type="transmembrane region" description="Helical" evidence="7">
    <location>
        <begin position="213"/>
        <end position="231"/>
    </location>
</feature>
<evidence type="ECO:0000256" key="5">
    <source>
        <dbReference type="ARBA" id="ARBA00023136"/>
    </source>
</evidence>
<feature type="compositionally biased region" description="Basic and acidic residues" evidence="6">
    <location>
        <begin position="1"/>
        <end position="10"/>
    </location>
</feature>
<feature type="transmembrane region" description="Helical" evidence="7">
    <location>
        <begin position="385"/>
        <end position="406"/>
    </location>
</feature>
<evidence type="ECO:0000256" key="4">
    <source>
        <dbReference type="ARBA" id="ARBA00022989"/>
    </source>
</evidence>
<feature type="transmembrane region" description="Helical" evidence="7">
    <location>
        <begin position="481"/>
        <end position="503"/>
    </location>
</feature>
<dbReference type="AlphaFoldDB" id="A0A7J7IQG1"/>
<feature type="compositionally biased region" description="Low complexity" evidence="6">
    <location>
        <begin position="242"/>
        <end position="255"/>
    </location>
</feature>
<dbReference type="InterPro" id="IPR051068">
    <property type="entry name" value="MFS_Domain-Containing_Protein"/>
</dbReference>
<feature type="region of interest" description="Disordered" evidence="6">
    <location>
        <begin position="1"/>
        <end position="35"/>
    </location>
</feature>
<proteinExistence type="predicted"/>
<dbReference type="PROSITE" id="PS50850">
    <property type="entry name" value="MFS"/>
    <property type="match status" value="1"/>
</dbReference>
<evidence type="ECO:0000256" key="1">
    <source>
        <dbReference type="ARBA" id="ARBA00004127"/>
    </source>
</evidence>
<keyword evidence="4 7" id="KW-1133">Transmembrane helix</keyword>
<evidence type="ECO:0000256" key="7">
    <source>
        <dbReference type="SAM" id="Phobius"/>
    </source>
</evidence>
<evidence type="ECO:0000313" key="10">
    <source>
        <dbReference type="Proteomes" id="UP000530660"/>
    </source>
</evidence>
<evidence type="ECO:0000256" key="3">
    <source>
        <dbReference type="ARBA" id="ARBA00022692"/>
    </source>
</evidence>
<dbReference type="Pfam" id="PF07690">
    <property type="entry name" value="MFS_1"/>
    <property type="match status" value="1"/>
</dbReference>
<dbReference type="InterPro" id="IPR036259">
    <property type="entry name" value="MFS_trans_sf"/>
</dbReference>
<name>A0A7J7IQG1_9RHOD</name>
<dbReference type="GO" id="GO:0012505">
    <property type="term" value="C:endomembrane system"/>
    <property type="evidence" value="ECO:0007669"/>
    <property type="project" value="UniProtKB-SubCell"/>
</dbReference>
<dbReference type="EMBL" id="VWRR01000002">
    <property type="protein sequence ID" value="KAF6004969.1"/>
    <property type="molecule type" value="Genomic_DNA"/>
</dbReference>
<dbReference type="InterPro" id="IPR011701">
    <property type="entry name" value="MFS"/>
</dbReference>